<dbReference type="eggNOG" id="ENOG5032P4X">
    <property type="taxonomic scope" value="Bacteria"/>
</dbReference>
<proteinExistence type="predicted"/>
<accession>H7EPX0</accession>
<dbReference type="AlphaFoldDB" id="H7EPX0"/>
<keyword evidence="1" id="KW-0732">Signal</keyword>
<dbReference type="InterPro" id="IPR011250">
    <property type="entry name" value="OMP/PagP_B-barrel"/>
</dbReference>
<name>H7EPX0_9SPIR</name>
<feature type="signal peptide" evidence="1">
    <location>
        <begin position="1"/>
        <end position="20"/>
    </location>
</feature>
<dbReference type="SUPFAM" id="SSF56925">
    <property type="entry name" value="OMPA-like"/>
    <property type="match status" value="1"/>
</dbReference>
<dbReference type="OrthoDB" id="364320at2"/>
<sequence length="393" mass="41815">MKKVITVAALAAAVAGLASADISFGSWGRGLWITAANSGDGDIVTDVHQSWGGNAPRTALAVSGDSDNVGFKLDIHGNGTDFGMGDNAYIWVKPIEQVKLYMGKLDVNALRSDVAYGLWNWDRLGCVNKRIECEGWTFPAFVKGNGVSIQATPVEGLTLVADIPLNLDGTAKKFSDTYGRSAKYAAAYDIKDVGTFKLGLETKARATKVGETESKENVQIDVAFDVSAVENASISVGARIPTLNGATTDGGYNNPYVTLGGSYKADALTAHLLAGVAINAADKKENKDDALGFSFGVGADYDLGEGLGVFADVRYANGIWQNSSSADHMDSLVFGLGVEKGWSNGKIGIAFEGATNNGGRYPLKNAYFDENDKFLGVGEDFSWEIPVKFEYWF</sequence>
<dbReference type="RefSeq" id="WP_002706768.1">
    <property type="nucleotide sequence ID" value="NZ_AGRW01000055.1"/>
</dbReference>
<feature type="chain" id="PRO_5003608835" description="Major outer membrane protein" evidence="1">
    <location>
        <begin position="21"/>
        <end position="393"/>
    </location>
</feature>
<evidence type="ECO:0000313" key="2">
    <source>
        <dbReference type="EMBL" id="EIC00521.1"/>
    </source>
</evidence>
<dbReference type="EMBL" id="AGRW01000055">
    <property type="protein sequence ID" value="EIC00521.1"/>
    <property type="molecule type" value="Genomic_DNA"/>
</dbReference>
<gene>
    <name evidence="2" type="ORF">TresaDRAFT_0615</name>
</gene>
<dbReference type="Proteomes" id="UP000003571">
    <property type="component" value="Unassembled WGS sequence"/>
</dbReference>
<protein>
    <recommendedName>
        <fullName evidence="4">Major outer membrane protein</fullName>
    </recommendedName>
</protein>
<keyword evidence="3" id="KW-1185">Reference proteome</keyword>
<reference evidence="2 3" key="1">
    <citation type="submission" date="2011-09" db="EMBL/GenBank/DDBJ databases">
        <title>The draft genome of Treponema saccharophilum DSM 2985.</title>
        <authorList>
            <consortium name="US DOE Joint Genome Institute (JGI-PGF)"/>
            <person name="Lucas S."/>
            <person name="Copeland A."/>
            <person name="Lapidus A."/>
            <person name="Glavina del Rio T."/>
            <person name="Dalin E."/>
            <person name="Tice H."/>
            <person name="Bruce D."/>
            <person name="Goodwin L."/>
            <person name="Pitluck S."/>
            <person name="Peters L."/>
            <person name="Kyrpides N."/>
            <person name="Mavromatis K."/>
            <person name="Ivanova N."/>
            <person name="Markowitz V."/>
            <person name="Cheng J.-F."/>
            <person name="Hugenholtz P."/>
            <person name="Woyke T."/>
            <person name="Wu D."/>
            <person name="Gronow S."/>
            <person name="Wellnitz S."/>
            <person name="Brambilla E."/>
            <person name="Klenk H.-P."/>
            <person name="Eisen J.A."/>
        </authorList>
    </citation>
    <scope>NUCLEOTIDE SEQUENCE [LARGE SCALE GENOMIC DNA]</scope>
    <source>
        <strain evidence="2 3">DSM 2985</strain>
    </source>
</reference>
<evidence type="ECO:0000256" key="1">
    <source>
        <dbReference type="SAM" id="SignalP"/>
    </source>
</evidence>
<evidence type="ECO:0008006" key="4">
    <source>
        <dbReference type="Google" id="ProtNLM"/>
    </source>
</evidence>
<evidence type="ECO:0000313" key="3">
    <source>
        <dbReference type="Proteomes" id="UP000003571"/>
    </source>
</evidence>
<organism evidence="2 3">
    <name type="scientific">Treponema saccharophilum DSM 2985</name>
    <dbReference type="NCBI Taxonomy" id="907348"/>
    <lineage>
        <taxon>Bacteria</taxon>
        <taxon>Pseudomonadati</taxon>
        <taxon>Spirochaetota</taxon>
        <taxon>Spirochaetia</taxon>
        <taxon>Spirochaetales</taxon>
        <taxon>Treponemataceae</taxon>
        <taxon>Treponema</taxon>
    </lineage>
</organism>
<dbReference type="Gene3D" id="2.40.160.20">
    <property type="match status" value="1"/>
</dbReference>
<dbReference type="PATRIC" id="fig|907348.3.peg.3035"/>
<dbReference type="SUPFAM" id="SSF56935">
    <property type="entry name" value="Porins"/>
    <property type="match status" value="1"/>
</dbReference>
<comment type="caution">
    <text evidence="2">The sequence shown here is derived from an EMBL/GenBank/DDBJ whole genome shotgun (WGS) entry which is preliminary data.</text>
</comment>